<proteinExistence type="predicted"/>
<dbReference type="InterPro" id="IPR001296">
    <property type="entry name" value="Glyco_trans_1"/>
</dbReference>
<sequence>MNEVVIVQNSIKTVVLFRMTYIKMLIEKGCKVVVIAPNDDNSSFLELIEIGVHVDNIPPLRGLISKALSIARMNLAVLRARRKNSIIICHFISTLIFIYLSLVPFNKRFVVFVEGLGSAYEINRLFRGLIKVAFYFVSGSVFVCNKDEKESLNISKAIVTGGIGVDVEYFSPSNNSIVKSEVPLELLYVGRLIRDKGIDSVIDAFRILLKNNINTRLTVVGDIYINNPSSLTKDDLNQIKSEFGNSINILGYSSNIKECYENAHVLLLPSRREGFPVSVMEASAMGVPTVGYNVPGMSDAIDEKFNGLLAPYRDIDELVAKILVFVDYKKLRHYQIKSREYAIDNFSRTEKDSFIVNYLLDKLSTV</sequence>
<keyword evidence="1" id="KW-1133">Transmembrane helix</keyword>
<dbReference type="EMBL" id="MT898242">
    <property type="protein sequence ID" value="QOS23448.1"/>
    <property type="molecule type" value="Genomic_DNA"/>
</dbReference>
<dbReference type="EC" id="2.4.1.290" evidence="3"/>
<feature type="domain" description="Glycosyl transferase family 1" evidence="2">
    <location>
        <begin position="180"/>
        <end position="337"/>
    </location>
</feature>
<accession>A0A7M1W9D2</accession>
<name>A0A7M1W9D2_VIBPH</name>
<dbReference type="AlphaFoldDB" id="A0A7M1W9D2"/>
<keyword evidence="1" id="KW-0472">Membrane</keyword>
<protein>
    <submittedName>
        <fullName evidence="3">N, N'-diacetylbacillosaminyl-diphospho-undecaprenol alpha-1,3-N-acetylgalactosaminyltransferase</fullName>
        <ecNumber evidence="3">2.4.1.290</ecNumber>
    </submittedName>
</protein>
<dbReference type="PANTHER" id="PTHR12526">
    <property type="entry name" value="GLYCOSYLTRANSFERASE"/>
    <property type="match status" value="1"/>
</dbReference>
<dbReference type="GO" id="GO:1901135">
    <property type="term" value="P:carbohydrate derivative metabolic process"/>
    <property type="evidence" value="ECO:0007669"/>
    <property type="project" value="UniProtKB-ARBA"/>
</dbReference>
<dbReference type="GO" id="GO:0102335">
    <property type="term" value="F:N,N'-diacetylbacillosaminyl-diphospho-undecaprenol alpha-1,3-N-acetylgalactosaminyltransferase activity"/>
    <property type="evidence" value="ECO:0007669"/>
    <property type="project" value="UniProtKB-EC"/>
</dbReference>
<dbReference type="Gene3D" id="3.40.50.2000">
    <property type="entry name" value="Glycogen Phosphorylase B"/>
    <property type="match status" value="2"/>
</dbReference>
<evidence type="ECO:0000256" key="1">
    <source>
        <dbReference type="SAM" id="Phobius"/>
    </source>
</evidence>
<organism evidence="3">
    <name type="scientific">Vibrio parahaemolyticus</name>
    <dbReference type="NCBI Taxonomy" id="670"/>
    <lineage>
        <taxon>Bacteria</taxon>
        <taxon>Pseudomonadati</taxon>
        <taxon>Pseudomonadota</taxon>
        <taxon>Gammaproteobacteria</taxon>
        <taxon>Vibrionales</taxon>
        <taxon>Vibrionaceae</taxon>
        <taxon>Vibrio</taxon>
    </lineage>
</organism>
<evidence type="ECO:0000259" key="2">
    <source>
        <dbReference type="Pfam" id="PF00534"/>
    </source>
</evidence>
<gene>
    <name evidence="3" type="primary">pglA</name>
    <name evidence="3" type="ORF">VP371_00015</name>
</gene>
<dbReference type="Pfam" id="PF00534">
    <property type="entry name" value="Glycos_transf_1"/>
    <property type="match status" value="1"/>
</dbReference>
<dbReference type="SUPFAM" id="SSF53756">
    <property type="entry name" value="UDP-Glycosyltransferase/glycogen phosphorylase"/>
    <property type="match status" value="1"/>
</dbReference>
<evidence type="ECO:0000313" key="3">
    <source>
        <dbReference type="EMBL" id="QOS23448.1"/>
    </source>
</evidence>
<reference evidence="3" key="1">
    <citation type="submission" date="2020-08" db="EMBL/GenBank/DDBJ databases">
        <title>Genetic structure, function and evolution of capsule biosynthesis loci in Vibrio parahaemolyticus.</title>
        <authorList>
            <person name="Li L."/>
            <person name="Bian S."/>
        </authorList>
    </citation>
    <scope>NUCLEOTIDE SEQUENCE</scope>
    <source>
        <strain evidence="3">VP371</strain>
    </source>
</reference>
<keyword evidence="1" id="KW-0812">Transmembrane</keyword>
<keyword evidence="3" id="KW-0808">Transferase</keyword>
<keyword evidence="3" id="KW-0328">Glycosyltransferase</keyword>
<feature type="transmembrane region" description="Helical" evidence="1">
    <location>
        <begin position="86"/>
        <end position="105"/>
    </location>
</feature>